<dbReference type="InterPro" id="IPR011059">
    <property type="entry name" value="Metal-dep_hydrolase_composite"/>
</dbReference>
<keyword evidence="2" id="KW-0378">Hydrolase</keyword>
<dbReference type="InterPro" id="IPR032466">
    <property type="entry name" value="Metal_Hydrolase"/>
</dbReference>
<accession>A0A7T4MVC6</accession>
<gene>
    <name evidence="2" type="ORF">I6H58_05070</name>
</gene>
<proteinExistence type="predicted"/>
<dbReference type="Gene3D" id="2.30.40.10">
    <property type="entry name" value="Urease, subunit C, domain 1"/>
    <property type="match status" value="1"/>
</dbReference>
<reference evidence="2 3" key="1">
    <citation type="submission" date="2020-12" db="EMBL/GenBank/DDBJ databases">
        <title>FDA dAtabase for Regulatory Grade micrObial Sequences (FDA-ARGOS): Supporting development and validation of Infectious Disease Dx tests.</title>
        <authorList>
            <person name="Sproer C."/>
            <person name="Gronow S."/>
            <person name="Severitt S."/>
            <person name="Schroder I."/>
            <person name="Tallon L."/>
            <person name="Sadzewicz L."/>
            <person name="Zhao X."/>
            <person name="Boylan J."/>
            <person name="Ott S."/>
            <person name="Bowen H."/>
            <person name="Vavikolanu K."/>
            <person name="Mehta A."/>
            <person name="Aluvathingal J."/>
            <person name="Nadendla S."/>
            <person name="Lowell S."/>
            <person name="Myers T."/>
            <person name="Yan Y."/>
            <person name="Sichtig H."/>
        </authorList>
    </citation>
    <scope>NUCLEOTIDE SEQUENCE [LARGE SCALE GENOMIC DNA]</scope>
    <source>
        <strain evidence="2 3">FDAARGOS_1001</strain>
    </source>
</reference>
<feature type="domain" description="Amidohydrolase 3" evidence="1">
    <location>
        <begin position="45"/>
        <end position="502"/>
    </location>
</feature>
<dbReference type="SUPFAM" id="SSF51338">
    <property type="entry name" value="Composite domain of metallo-dependent hydrolases"/>
    <property type="match status" value="1"/>
</dbReference>
<evidence type="ECO:0000259" key="1">
    <source>
        <dbReference type="Pfam" id="PF07969"/>
    </source>
</evidence>
<dbReference type="InterPro" id="IPR033932">
    <property type="entry name" value="YtcJ-like"/>
</dbReference>
<evidence type="ECO:0000313" key="2">
    <source>
        <dbReference type="EMBL" id="QQC60291.1"/>
    </source>
</evidence>
<sequence length="508" mass="54783">MSSTGHLLRSLRDPRTGETLDARIRDARVRLAPPRALTPEPGETVLDAEGRWLIPGLWDRHVHVDQWAQARTRLDLTVADSAEQALQTVRGHLTQRERTGDLEPGEALFGFGYRSSVWPRQPTVAELDAVTGPRPVVLISGDMHNGWLNTAALRMLGAPETDGALSENLWFPLYSQLERHMPDTARLIPQTLRDAAARGVVGLVDLEFAANHRVWSERLAAGQNLLRVRTGVYQEHLEEVIAAGLRTGDRLCSPEQDPEGLLRMGPLKIISDGSLGTRTAHCCSPYLDSPDLTRPSGVQNESPEHLRRLLGAAREAGLEVALHAIGDAAVRHALDAYAATGARGSIEHAQLMRREDLPGMAALGITASVQPAHLLDDRDVTDVLWADRAERSFMLASMLAAGIPLAFGSDAPVSPLDPWLEMAAAVHRSGDARPSWHPQEGIDARAALRASTGGRLVPADGDVADLAVVEDNPLAPAADTAEAGARLRGMRVWATFLAGRPTHGPTAG</sequence>
<dbReference type="PANTHER" id="PTHR22642:SF2">
    <property type="entry name" value="PROTEIN LONG AFTER FAR-RED 3"/>
    <property type="match status" value="1"/>
</dbReference>
<evidence type="ECO:0000313" key="3">
    <source>
        <dbReference type="Proteomes" id="UP000595221"/>
    </source>
</evidence>
<dbReference type="Proteomes" id="UP000595221">
    <property type="component" value="Chromosome"/>
</dbReference>
<dbReference type="PANTHER" id="PTHR22642">
    <property type="entry name" value="IMIDAZOLONEPROPIONASE"/>
    <property type="match status" value="1"/>
</dbReference>
<dbReference type="AlphaFoldDB" id="A0A7T4MVC6"/>
<protein>
    <submittedName>
        <fullName evidence="2">Amidohydrolase family protein</fullName>
    </submittedName>
</protein>
<dbReference type="EMBL" id="CP066078">
    <property type="protein sequence ID" value="QQC60291.1"/>
    <property type="molecule type" value="Genomic_DNA"/>
</dbReference>
<dbReference type="GO" id="GO:0016810">
    <property type="term" value="F:hydrolase activity, acting on carbon-nitrogen (but not peptide) bonds"/>
    <property type="evidence" value="ECO:0007669"/>
    <property type="project" value="InterPro"/>
</dbReference>
<dbReference type="CDD" id="cd01300">
    <property type="entry name" value="YtcJ_like"/>
    <property type="match status" value="1"/>
</dbReference>
<dbReference type="Gene3D" id="3.10.310.70">
    <property type="match status" value="1"/>
</dbReference>
<dbReference type="InterPro" id="IPR013108">
    <property type="entry name" value="Amidohydro_3"/>
</dbReference>
<dbReference type="SUPFAM" id="SSF51556">
    <property type="entry name" value="Metallo-dependent hydrolases"/>
    <property type="match status" value="1"/>
</dbReference>
<name>A0A7T4MVC6_9MICC</name>
<dbReference type="Pfam" id="PF07969">
    <property type="entry name" value="Amidohydro_3"/>
    <property type="match status" value="1"/>
</dbReference>
<organism evidence="2 3">
    <name type="scientific">Rothia kristinae</name>
    <dbReference type="NCBI Taxonomy" id="37923"/>
    <lineage>
        <taxon>Bacteria</taxon>
        <taxon>Bacillati</taxon>
        <taxon>Actinomycetota</taxon>
        <taxon>Actinomycetes</taxon>
        <taxon>Micrococcales</taxon>
        <taxon>Micrococcaceae</taxon>
        <taxon>Rothia</taxon>
    </lineage>
</organism>
<dbReference type="Gene3D" id="3.20.20.140">
    <property type="entry name" value="Metal-dependent hydrolases"/>
    <property type="match status" value="1"/>
</dbReference>
<dbReference type="RefSeq" id="WP_198491045.1">
    <property type="nucleotide sequence ID" value="NZ_CP066078.1"/>
</dbReference>